<reference evidence="5" key="1">
    <citation type="journal article" date="2015" name="PLoS Genet.">
        <title>The dynamic genome and transcriptome of the human fungal pathogen Blastomyces and close relative Emmonsia.</title>
        <authorList>
            <person name="Munoz J.F."/>
            <person name="Gauthier G.M."/>
            <person name="Desjardins C.A."/>
            <person name="Gallo J.E."/>
            <person name="Holder J."/>
            <person name="Sullivan T.D."/>
            <person name="Marty A.J."/>
            <person name="Carmen J.C."/>
            <person name="Chen Z."/>
            <person name="Ding L."/>
            <person name="Gujja S."/>
            <person name="Magrini V."/>
            <person name="Misas E."/>
            <person name="Mitreva M."/>
            <person name="Priest M."/>
            <person name="Saif S."/>
            <person name="Whiston E.A."/>
            <person name="Young S."/>
            <person name="Zeng Q."/>
            <person name="Goldman W.E."/>
            <person name="Mardis E.R."/>
            <person name="Taylor J.W."/>
            <person name="McEwen J.G."/>
            <person name="Clay O.K."/>
            <person name="Klein B.S."/>
            <person name="Cuomo C.A."/>
        </authorList>
    </citation>
    <scope>NUCLEOTIDE SEQUENCE [LARGE SCALE GENOMIC DNA]</scope>
    <source>
        <strain evidence="5">UAMH 3008</strain>
    </source>
</reference>
<feature type="region of interest" description="Disordered" evidence="2">
    <location>
        <begin position="1"/>
        <end position="33"/>
    </location>
</feature>
<comment type="caution">
    <text evidence="4">The sequence shown here is derived from an EMBL/GenBank/DDBJ whole genome shotgun (WGS) entry which is preliminary data.</text>
</comment>
<dbReference type="EMBL" id="LCZI01001576">
    <property type="protein sequence ID" value="KKZ60225.1"/>
    <property type="molecule type" value="Genomic_DNA"/>
</dbReference>
<accession>A0A0G2HRA3</accession>
<dbReference type="AlphaFoldDB" id="A0A0G2HRA3"/>
<dbReference type="InterPro" id="IPR046869">
    <property type="entry name" value="SLM1/RGC1-like_PH"/>
</dbReference>
<feature type="region of interest" description="Disordered" evidence="2">
    <location>
        <begin position="417"/>
        <end position="468"/>
    </location>
</feature>
<dbReference type="SUPFAM" id="SSF50729">
    <property type="entry name" value="PH domain-like"/>
    <property type="match status" value="1"/>
</dbReference>
<sequence length="486" mass="52897">MDSTTLPQRSATINTVATTNTSKSDDDPIPDSDMNDTSDILFKRLQAWKHMCGYLENYVTTTHKVQRSQSKEFDKILKALPESLDEAGHFSESKDGVIGLFGNLRTNTTAIVNLHLETEKNLKTTVLPILENLHQEIKSKAKELHHGAERGAKQVEKARGVTQKHIEMLGQFTAAFDSSTGGKLESANDPYVLWRGTNHRMNKQVVEENSHLQDMLQVQNSFSLFESHILQTVQNALSQFSQCMGAQSDRQRVMYANIVGAAQQIPPDFEWIDFFMRNEASLLNPATAPRSISDATFPNQGHRATKALIEGILERKSRAMIKGYSSGFYAATPAGYLHGFKDNDDYRNEPIPDITLYLPECTVGHADGLKFTIKGKDVSGGKVGQAFATTTELSFKAPSKGDAERWLNVLTNAVSGSGPGLASQPTSPPVSRTTSAAHAAPPLAHPTTGATETSSTSTSQQEEGIIVPLDDKVVALTAPVADAGKA</sequence>
<dbReference type="InterPro" id="IPR001849">
    <property type="entry name" value="PH_domain"/>
</dbReference>
<dbReference type="VEuPathDB" id="FungiDB:EMCG_05035"/>
<dbReference type="PROSITE" id="PS50003">
    <property type="entry name" value="PH_DOMAIN"/>
    <property type="match status" value="1"/>
</dbReference>
<dbReference type="OrthoDB" id="2264563at2759"/>
<dbReference type="Pfam" id="PF20399">
    <property type="entry name" value="PH_20"/>
    <property type="match status" value="1"/>
</dbReference>
<dbReference type="SMART" id="SM00233">
    <property type="entry name" value="PH"/>
    <property type="match status" value="1"/>
</dbReference>
<dbReference type="InterPro" id="IPR011993">
    <property type="entry name" value="PH-like_dom_sf"/>
</dbReference>
<evidence type="ECO:0000259" key="3">
    <source>
        <dbReference type="PROSITE" id="PS50003"/>
    </source>
</evidence>
<dbReference type="Pfam" id="PF20400">
    <property type="entry name" value="BAR_4"/>
    <property type="match status" value="1"/>
</dbReference>
<dbReference type="SUPFAM" id="SSF103657">
    <property type="entry name" value="BAR/IMD domain-like"/>
    <property type="match status" value="1"/>
</dbReference>
<keyword evidence="1" id="KW-0597">Phosphoprotein</keyword>
<dbReference type="Gene3D" id="2.30.29.30">
    <property type="entry name" value="Pleckstrin-homology domain (PH domain)/Phosphotyrosine-binding domain (PTB)"/>
    <property type="match status" value="1"/>
</dbReference>
<organism evidence="4 5">
    <name type="scientific">[Emmonsia] crescens</name>
    <dbReference type="NCBI Taxonomy" id="73230"/>
    <lineage>
        <taxon>Eukaryota</taxon>
        <taxon>Fungi</taxon>
        <taxon>Dikarya</taxon>
        <taxon>Ascomycota</taxon>
        <taxon>Pezizomycotina</taxon>
        <taxon>Eurotiomycetes</taxon>
        <taxon>Eurotiomycetidae</taxon>
        <taxon>Onygenales</taxon>
        <taxon>Ajellomycetaceae</taxon>
        <taxon>Emergomyces</taxon>
    </lineage>
</organism>
<dbReference type="PANTHER" id="PTHR31941">
    <property type="entry name" value="CYTOSKELETAL SIGNALING PROTEIN SLM1"/>
    <property type="match status" value="1"/>
</dbReference>
<dbReference type="PANTHER" id="PTHR31941:SF1">
    <property type="entry name" value="CYTOSKELETAL SIGNALING PROTEIN SLM1"/>
    <property type="match status" value="1"/>
</dbReference>
<dbReference type="InterPro" id="IPR027267">
    <property type="entry name" value="AH/BAR_dom_sf"/>
</dbReference>
<feature type="compositionally biased region" description="Polar residues" evidence="2">
    <location>
        <begin position="1"/>
        <end position="22"/>
    </location>
</feature>
<feature type="domain" description="PH" evidence="3">
    <location>
        <begin position="306"/>
        <end position="415"/>
    </location>
</feature>
<dbReference type="Gene3D" id="1.20.1270.60">
    <property type="entry name" value="Arfaptin homology (AH) domain/BAR domain"/>
    <property type="match status" value="1"/>
</dbReference>
<feature type="compositionally biased region" description="Low complexity" evidence="2">
    <location>
        <begin position="433"/>
        <end position="463"/>
    </location>
</feature>
<feature type="compositionally biased region" description="Polar residues" evidence="2">
    <location>
        <begin position="423"/>
        <end position="432"/>
    </location>
</feature>
<protein>
    <recommendedName>
        <fullName evidence="3">PH domain-containing protein</fullName>
    </recommendedName>
</protein>
<evidence type="ECO:0000256" key="1">
    <source>
        <dbReference type="ARBA" id="ARBA00022553"/>
    </source>
</evidence>
<name>A0A0G2HRA3_9EURO</name>
<dbReference type="InterPro" id="IPR046868">
    <property type="entry name" value="BAR_4"/>
</dbReference>
<evidence type="ECO:0000313" key="5">
    <source>
        <dbReference type="Proteomes" id="UP000034164"/>
    </source>
</evidence>
<evidence type="ECO:0000313" key="4">
    <source>
        <dbReference type="EMBL" id="KKZ60225.1"/>
    </source>
</evidence>
<proteinExistence type="predicted"/>
<evidence type="ECO:0000256" key="2">
    <source>
        <dbReference type="SAM" id="MobiDB-lite"/>
    </source>
</evidence>
<dbReference type="Proteomes" id="UP000034164">
    <property type="component" value="Unassembled WGS sequence"/>
</dbReference>
<gene>
    <name evidence="4" type="ORF">EMCG_05035</name>
</gene>